<dbReference type="InterPro" id="IPR022641">
    <property type="entry name" value="CheR_N"/>
</dbReference>
<dbReference type="SUPFAM" id="SSF53335">
    <property type="entry name" value="S-adenosyl-L-methionine-dependent methyltransferases"/>
    <property type="match status" value="1"/>
</dbReference>
<name>A0ABS5SCU3_9BACT</name>
<evidence type="ECO:0000256" key="1">
    <source>
        <dbReference type="ARBA" id="ARBA00001541"/>
    </source>
</evidence>
<evidence type="ECO:0000256" key="3">
    <source>
        <dbReference type="ARBA" id="ARBA00022603"/>
    </source>
</evidence>
<dbReference type="Gene3D" id="1.10.155.10">
    <property type="entry name" value="Chemotaxis receptor methyltransferase CheR, N-terminal domain"/>
    <property type="match status" value="1"/>
</dbReference>
<protein>
    <recommendedName>
        <fullName evidence="2">protein-glutamate O-methyltransferase</fullName>
        <ecNumber evidence="2">2.1.1.80</ecNumber>
    </recommendedName>
</protein>
<feature type="domain" description="CheR-type methyltransferase" evidence="6">
    <location>
        <begin position="2"/>
        <end position="283"/>
    </location>
</feature>
<evidence type="ECO:0000313" key="7">
    <source>
        <dbReference type="EMBL" id="MBT0653190.1"/>
    </source>
</evidence>
<proteinExistence type="predicted"/>
<dbReference type="InterPro" id="IPR000780">
    <property type="entry name" value="CheR_MeTrfase"/>
</dbReference>
<keyword evidence="4" id="KW-0808">Transferase</keyword>
<dbReference type="SUPFAM" id="SSF47757">
    <property type="entry name" value="Chemotaxis receptor methyltransferase CheR, N-terminal domain"/>
    <property type="match status" value="1"/>
</dbReference>
<dbReference type="EMBL" id="JAHCVK010000002">
    <property type="protein sequence ID" value="MBT0653190.1"/>
    <property type="molecule type" value="Genomic_DNA"/>
</dbReference>
<evidence type="ECO:0000313" key="8">
    <source>
        <dbReference type="Proteomes" id="UP000756860"/>
    </source>
</evidence>
<keyword evidence="5" id="KW-0949">S-adenosyl-L-methionine</keyword>
<dbReference type="SMART" id="SM00138">
    <property type="entry name" value="MeTrc"/>
    <property type="match status" value="1"/>
</dbReference>
<dbReference type="EC" id="2.1.1.80" evidence="2"/>
<dbReference type="InterPro" id="IPR029063">
    <property type="entry name" value="SAM-dependent_MTases_sf"/>
</dbReference>
<dbReference type="InterPro" id="IPR036804">
    <property type="entry name" value="CheR_N_sf"/>
</dbReference>
<dbReference type="Proteomes" id="UP000756860">
    <property type="component" value="Unassembled WGS sequence"/>
</dbReference>
<evidence type="ECO:0000256" key="5">
    <source>
        <dbReference type="ARBA" id="ARBA00022691"/>
    </source>
</evidence>
<dbReference type="RefSeq" id="WP_214175166.1">
    <property type="nucleotide sequence ID" value="NZ_JAHCVK010000002.1"/>
</dbReference>
<dbReference type="InterPro" id="IPR022642">
    <property type="entry name" value="CheR_C"/>
</dbReference>
<evidence type="ECO:0000256" key="4">
    <source>
        <dbReference type="ARBA" id="ARBA00022679"/>
    </source>
</evidence>
<dbReference type="PANTHER" id="PTHR24422:SF10">
    <property type="entry name" value="CHEMOTAXIS PROTEIN METHYLTRANSFERASE 2"/>
    <property type="match status" value="1"/>
</dbReference>
<evidence type="ECO:0000259" key="6">
    <source>
        <dbReference type="PROSITE" id="PS50123"/>
    </source>
</evidence>
<sequence length="283" mass="32584">MALSARPDMNVEEFRLIQEFVNERFGLVLDENKAGSLAAKLVPRLDDLRLGSITDYYYHLKFSPQNRAEHLNFISLLTNNETYFFREEAQLKVFSDFILSVLKENRMRAHDRRLRIVSAGCSSGEEAYTLAMLLLESGQFVWDWDIEVVGIDIDPAVIAKAEAGLYGGRTLSVTPPHLLERYFRKEGDCYRVKEVLQRITRFQQGNLLEFADHFAEASLDIVFCRNVVIYFNDSTVHKTVEGFARALRPDGYLFLGHSESLARITKIYEPLRFPGAVIYKKRI</sequence>
<dbReference type="PANTHER" id="PTHR24422">
    <property type="entry name" value="CHEMOTAXIS PROTEIN METHYLTRANSFERASE"/>
    <property type="match status" value="1"/>
</dbReference>
<keyword evidence="8" id="KW-1185">Reference proteome</keyword>
<comment type="caution">
    <text evidence="7">The sequence shown here is derived from an EMBL/GenBank/DDBJ whole genome shotgun (WGS) entry which is preliminary data.</text>
</comment>
<accession>A0ABS5SCU3</accession>
<reference evidence="7 8" key="1">
    <citation type="submission" date="2021-05" db="EMBL/GenBank/DDBJ databases">
        <title>The draft genome of Geobacter luticola JCM 17780.</title>
        <authorList>
            <person name="Xu Z."/>
            <person name="Masuda Y."/>
            <person name="Itoh H."/>
            <person name="Senoo K."/>
        </authorList>
    </citation>
    <scope>NUCLEOTIDE SEQUENCE [LARGE SCALE GENOMIC DNA]</scope>
    <source>
        <strain evidence="7 8">JCM 17780</strain>
    </source>
</reference>
<organism evidence="7 8">
    <name type="scientific">Geomobilimonas luticola</name>
    <dbReference type="NCBI Taxonomy" id="1114878"/>
    <lineage>
        <taxon>Bacteria</taxon>
        <taxon>Pseudomonadati</taxon>
        <taxon>Thermodesulfobacteriota</taxon>
        <taxon>Desulfuromonadia</taxon>
        <taxon>Geobacterales</taxon>
        <taxon>Geobacteraceae</taxon>
        <taxon>Geomobilimonas</taxon>
    </lineage>
</organism>
<dbReference type="PRINTS" id="PR00996">
    <property type="entry name" value="CHERMTFRASE"/>
</dbReference>
<dbReference type="CDD" id="cd02440">
    <property type="entry name" value="AdoMet_MTases"/>
    <property type="match status" value="1"/>
</dbReference>
<gene>
    <name evidence="7" type="ORF">KI810_08995</name>
</gene>
<dbReference type="Gene3D" id="3.40.50.150">
    <property type="entry name" value="Vaccinia Virus protein VP39"/>
    <property type="match status" value="1"/>
</dbReference>
<dbReference type="Pfam" id="PF03705">
    <property type="entry name" value="CheR_N"/>
    <property type="match status" value="1"/>
</dbReference>
<keyword evidence="3" id="KW-0489">Methyltransferase</keyword>
<evidence type="ECO:0000256" key="2">
    <source>
        <dbReference type="ARBA" id="ARBA00012534"/>
    </source>
</evidence>
<dbReference type="PROSITE" id="PS50123">
    <property type="entry name" value="CHER"/>
    <property type="match status" value="1"/>
</dbReference>
<dbReference type="Pfam" id="PF01739">
    <property type="entry name" value="CheR"/>
    <property type="match status" value="1"/>
</dbReference>
<comment type="catalytic activity">
    <reaction evidence="1">
        <text>L-glutamyl-[protein] + S-adenosyl-L-methionine = [protein]-L-glutamate 5-O-methyl ester + S-adenosyl-L-homocysteine</text>
        <dbReference type="Rhea" id="RHEA:24452"/>
        <dbReference type="Rhea" id="RHEA-COMP:10208"/>
        <dbReference type="Rhea" id="RHEA-COMP:10311"/>
        <dbReference type="ChEBI" id="CHEBI:29973"/>
        <dbReference type="ChEBI" id="CHEBI:57856"/>
        <dbReference type="ChEBI" id="CHEBI:59789"/>
        <dbReference type="ChEBI" id="CHEBI:82795"/>
        <dbReference type="EC" id="2.1.1.80"/>
    </reaction>
</comment>
<dbReference type="InterPro" id="IPR050903">
    <property type="entry name" value="Bact_Chemotaxis_MeTrfase"/>
</dbReference>